<dbReference type="InParanoid" id="K3ZN01"/>
<evidence type="ECO:0008006" key="3">
    <source>
        <dbReference type="Google" id="ProtNLM"/>
    </source>
</evidence>
<dbReference type="FunCoup" id="K3ZN01">
    <property type="interactions" value="9"/>
</dbReference>
<dbReference type="Gramene" id="KQK94144">
    <property type="protein sequence ID" value="KQK94144"/>
    <property type="gene ID" value="SETIT_027974mg"/>
</dbReference>
<dbReference type="EMBL" id="AGNK02004764">
    <property type="status" value="NOT_ANNOTATED_CDS"/>
    <property type="molecule type" value="Genomic_DNA"/>
</dbReference>
<reference evidence="1" key="2">
    <citation type="submission" date="2018-08" db="UniProtKB">
        <authorList>
            <consortium name="EnsemblPlants"/>
        </authorList>
    </citation>
    <scope>IDENTIFICATION</scope>
    <source>
        <strain evidence="1">Yugu1</strain>
    </source>
</reference>
<accession>K3ZN01</accession>
<sequence length="150" mass="17055">NNIVWEDTDVIKSHLIKQDFVDGYTIWSLHGEAGGTFNNTDIDTGFDEVGGDDASENDHVMIDDDYGCRDQNGDKKDARVEPQVDEECDFDMEDMLRYIEQEVLLGSAKGLDNFETLHKAAKDRMYEGCGKEWAVLHFILHLLILKAKLI</sequence>
<name>K3ZN01_SETIT</name>
<organism evidence="1 2">
    <name type="scientific">Setaria italica</name>
    <name type="common">Foxtail millet</name>
    <name type="synonym">Panicum italicum</name>
    <dbReference type="NCBI Taxonomy" id="4555"/>
    <lineage>
        <taxon>Eukaryota</taxon>
        <taxon>Viridiplantae</taxon>
        <taxon>Streptophyta</taxon>
        <taxon>Embryophyta</taxon>
        <taxon>Tracheophyta</taxon>
        <taxon>Spermatophyta</taxon>
        <taxon>Magnoliopsida</taxon>
        <taxon>Liliopsida</taxon>
        <taxon>Poales</taxon>
        <taxon>Poaceae</taxon>
        <taxon>PACMAD clade</taxon>
        <taxon>Panicoideae</taxon>
        <taxon>Panicodae</taxon>
        <taxon>Paniceae</taxon>
        <taxon>Cenchrinae</taxon>
        <taxon>Setaria</taxon>
    </lineage>
</organism>
<keyword evidence="2" id="KW-1185">Reference proteome</keyword>
<dbReference type="AlphaFoldDB" id="K3ZN01"/>
<dbReference type="OMA" id="NDHVMID"/>
<proteinExistence type="predicted"/>
<evidence type="ECO:0000313" key="1">
    <source>
        <dbReference type="EnsemblPlants" id="KQK94144"/>
    </source>
</evidence>
<evidence type="ECO:0000313" key="2">
    <source>
        <dbReference type="Proteomes" id="UP000004995"/>
    </source>
</evidence>
<dbReference type="HOGENOM" id="CLU_1830370_0_0_1"/>
<dbReference type="EnsemblPlants" id="KQK94144">
    <property type="protein sequence ID" value="KQK94144"/>
    <property type="gene ID" value="SETIT_027974mg"/>
</dbReference>
<protein>
    <recommendedName>
        <fullName evidence="3">Transposase-associated domain-containing protein</fullName>
    </recommendedName>
</protein>
<reference evidence="2" key="1">
    <citation type="journal article" date="2012" name="Nat. Biotechnol.">
        <title>Reference genome sequence of the model plant Setaria.</title>
        <authorList>
            <person name="Bennetzen J.L."/>
            <person name="Schmutz J."/>
            <person name="Wang H."/>
            <person name="Percifield R."/>
            <person name="Hawkins J."/>
            <person name="Pontaroli A.C."/>
            <person name="Estep M."/>
            <person name="Feng L."/>
            <person name="Vaughn J.N."/>
            <person name="Grimwood J."/>
            <person name="Jenkins J."/>
            <person name="Barry K."/>
            <person name="Lindquist E."/>
            <person name="Hellsten U."/>
            <person name="Deshpande S."/>
            <person name="Wang X."/>
            <person name="Wu X."/>
            <person name="Mitros T."/>
            <person name="Triplett J."/>
            <person name="Yang X."/>
            <person name="Ye C.Y."/>
            <person name="Mauro-Herrera M."/>
            <person name="Wang L."/>
            <person name="Li P."/>
            <person name="Sharma M."/>
            <person name="Sharma R."/>
            <person name="Ronald P.C."/>
            <person name="Panaud O."/>
            <person name="Kellogg E.A."/>
            <person name="Brutnell T.P."/>
            <person name="Doust A.N."/>
            <person name="Tuskan G.A."/>
            <person name="Rokhsar D."/>
            <person name="Devos K.M."/>
        </authorList>
    </citation>
    <scope>NUCLEOTIDE SEQUENCE [LARGE SCALE GENOMIC DNA]</scope>
    <source>
        <strain evidence="2">cv. Yugu1</strain>
    </source>
</reference>
<dbReference type="Proteomes" id="UP000004995">
    <property type="component" value="Unassembled WGS sequence"/>
</dbReference>